<dbReference type="GO" id="GO:0050660">
    <property type="term" value="F:flavin adenine dinucleotide binding"/>
    <property type="evidence" value="ECO:0007669"/>
    <property type="project" value="InterPro"/>
</dbReference>
<keyword evidence="4" id="KW-0274">FAD</keyword>
<dbReference type="Proteomes" id="UP000053342">
    <property type="component" value="Unassembled WGS sequence"/>
</dbReference>
<dbReference type="PANTHER" id="PTHR42877">
    <property type="entry name" value="L-ORNITHINE N(5)-MONOOXYGENASE-RELATED"/>
    <property type="match status" value="1"/>
</dbReference>
<dbReference type="Pfam" id="PF00743">
    <property type="entry name" value="FMO-like"/>
    <property type="match status" value="1"/>
</dbReference>
<dbReference type="Gene3D" id="3.50.50.60">
    <property type="entry name" value="FAD/NAD(P)-binding domain"/>
    <property type="match status" value="2"/>
</dbReference>
<dbReference type="GO" id="GO:0050661">
    <property type="term" value="F:NADP binding"/>
    <property type="evidence" value="ECO:0007669"/>
    <property type="project" value="InterPro"/>
</dbReference>
<dbReference type="EMBL" id="KN847333">
    <property type="protein sequence ID" value="KIW46881.1"/>
    <property type="molecule type" value="Genomic_DNA"/>
</dbReference>
<evidence type="ECO:0000256" key="4">
    <source>
        <dbReference type="ARBA" id="ARBA00022827"/>
    </source>
</evidence>
<accession>A0A0D2B3S6</accession>
<dbReference type="PANTHER" id="PTHR42877:SF4">
    <property type="entry name" value="FAD_NAD(P)-BINDING DOMAIN-CONTAINING PROTEIN-RELATED"/>
    <property type="match status" value="1"/>
</dbReference>
<dbReference type="HOGENOM" id="CLU_006937_6_3_1"/>
<proteinExistence type="inferred from homology"/>
<dbReference type="OrthoDB" id="74360at2759"/>
<evidence type="ECO:0000256" key="5">
    <source>
        <dbReference type="ARBA" id="ARBA00023002"/>
    </source>
</evidence>
<comment type="cofactor">
    <cofactor evidence="1">
        <name>FAD</name>
        <dbReference type="ChEBI" id="CHEBI:57692"/>
    </cofactor>
</comment>
<dbReference type="AlphaFoldDB" id="A0A0D2B3S6"/>
<dbReference type="InterPro" id="IPR051209">
    <property type="entry name" value="FAD-bind_Monooxygenase_sf"/>
</dbReference>
<evidence type="ECO:0000256" key="2">
    <source>
        <dbReference type="ARBA" id="ARBA00010139"/>
    </source>
</evidence>
<organism evidence="7 8">
    <name type="scientific">Exophiala oligosperma</name>
    <dbReference type="NCBI Taxonomy" id="215243"/>
    <lineage>
        <taxon>Eukaryota</taxon>
        <taxon>Fungi</taxon>
        <taxon>Dikarya</taxon>
        <taxon>Ascomycota</taxon>
        <taxon>Pezizomycotina</taxon>
        <taxon>Eurotiomycetes</taxon>
        <taxon>Chaetothyriomycetidae</taxon>
        <taxon>Chaetothyriales</taxon>
        <taxon>Herpotrichiellaceae</taxon>
        <taxon>Exophiala</taxon>
    </lineage>
</organism>
<keyword evidence="5" id="KW-0560">Oxidoreductase</keyword>
<protein>
    <recommendedName>
        <fullName evidence="9">Sterigmatocystin biosynthesis monooxygenase stcW</fullName>
    </recommendedName>
</protein>
<dbReference type="GeneID" id="27354579"/>
<dbReference type="InterPro" id="IPR036188">
    <property type="entry name" value="FAD/NAD-bd_sf"/>
</dbReference>
<evidence type="ECO:0000313" key="8">
    <source>
        <dbReference type="Proteomes" id="UP000053342"/>
    </source>
</evidence>
<feature type="region of interest" description="Disordered" evidence="6">
    <location>
        <begin position="1"/>
        <end position="24"/>
    </location>
</feature>
<evidence type="ECO:0000256" key="3">
    <source>
        <dbReference type="ARBA" id="ARBA00022630"/>
    </source>
</evidence>
<sequence>MAGPPSSTNGESQHDEPHVNGVINGLTNGSSTKFHYANHRLGQGRPLRMIMVGAGVSGIAAVKLYKEMFPDRDVNLTIYEKNADVTGTWLENRYPGCACDVPAHAYTYSWEGNPRWSRAYVGSVELFDYFKGRAVAYGVSEFVKLNHKVTSATWDEQKGKWVVEITNLENNTSTQDEGEIFINGAGFLNNWKWPEIPGLHDFQGKLLHSASWDDSYDFQDKTVAIIGSGSSAIQIVPQLQPKVKHMTSINRSKTWITPEFAAEFAPEGRTAFFSEIQKNKWEKDKGGFLKYRKQVESTMNNFFAMQYKDSDLQKTAFENFTKTMKERLNNREDLISKIVPEFEVGCRRVTPGHGYLEALASHNVTVRNDEIIGVVPQGLKMKDGTIVEVEALICATGFDTSFKPAFPVLGYDKQDLRDLWRSEPRSYLSVTAAGMPNYFIISGPNFPLANGCLIPCLEANIKYAFTAAKKIAYASIKSLAPSQNAVDDFQEYKDSLMADLVWTGSCASWYKNGQKDGKVWGPWPGSSLHYLELMASPRWEDFDIKYLTTNRFSFLGNGRTKLEDEEGADLAYYLKEPGATALDRREDCPK</sequence>
<keyword evidence="3" id="KW-0285">Flavoprotein</keyword>
<keyword evidence="8" id="KW-1185">Reference proteome</keyword>
<dbReference type="RefSeq" id="XP_016267097.1">
    <property type="nucleotide sequence ID" value="XM_016403200.1"/>
</dbReference>
<gene>
    <name evidence="7" type="ORF">PV06_02505</name>
</gene>
<dbReference type="InterPro" id="IPR020946">
    <property type="entry name" value="Flavin_mOase-like"/>
</dbReference>
<name>A0A0D2B3S6_9EURO</name>
<evidence type="ECO:0008006" key="9">
    <source>
        <dbReference type="Google" id="ProtNLM"/>
    </source>
</evidence>
<dbReference type="GO" id="GO:0004499">
    <property type="term" value="F:N,N-dimethylaniline monooxygenase activity"/>
    <property type="evidence" value="ECO:0007669"/>
    <property type="project" value="InterPro"/>
</dbReference>
<evidence type="ECO:0000313" key="7">
    <source>
        <dbReference type="EMBL" id="KIW46881.1"/>
    </source>
</evidence>
<feature type="compositionally biased region" description="Polar residues" evidence="6">
    <location>
        <begin position="1"/>
        <end position="11"/>
    </location>
</feature>
<evidence type="ECO:0000256" key="1">
    <source>
        <dbReference type="ARBA" id="ARBA00001974"/>
    </source>
</evidence>
<reference evidence="7 8" key="1">
    <citation type="submission" date="2015-01" db="EMBL/GenBank/DDBJ databases">
        <title>The Genome Sequence of Exophiala oligosperma CBS72588.</title>
        <authorList>
            <consortium name="The Broad Institute Genomics Platform"/>
            <person name="Cuomo C."/>
            <person name="de Hoog S."/>
            <person name="Gorbushina A."/>
            <person name="Stielow B."/>
            <person name="Teixiera M."/>
            <person name="Abouelleil A."/>
            <person name="Chapman S.B."/>
            <person name="Priest M."/>
            <person name="Young S.K."/>
            <person name="Wortman J."/>
            <person name="Nusbaum C."/>
            <person name="Birren B."/>
        </authorList>
    </citation>
    <scope>NUCLEOTIDE SEQUENCE [LARGE SCALE GENOMIC DNA]</scope>
    <source>
        <strain evidence="7 8">CBS 72588</strain>
    </source>
</reference>
<dbReference type="SUPFAM" id="SSF51905">
    <property type="entry name" value="FAD/NAD(P)-binding domain"/>
    <property type="match status" value="3"/>
</dbReference>
<dbReference type="VEuPathDB" id="FungiDB:PV06_02505"/>
<evidence type="ECO:0000256" key="6">
    <source>
        <dbReference type="SAM" id="MobiDB-lite"/>
    </source>
</evidence>
<comment type="similarity">
    <text evidence="2">Belongs to the FAD-binding monooxygenase family.</text>
</comment>